<dbReference type="EMBL" id="CACRSW010000026">
    <property type="protein sequence ID" value="VYT05273.1"/>
    <property type="molecule type" value="Genomic_DNA"/>
</dbReference>
<protein>
    <recommendedName>
        <fullName evidence="3">Lipoprotein</fullName>
    </recommendedName>
</protein>
<sequence>MKKILIVLFILLFSSCINFDEDINKSNDSTIKEKISANSISSEKEKKKRLEYKHENIEGFQRDNSLFVERMMGDYPNDISTSSNEPYTKDELKNLDYDKNIFLEAFNIRIPNRCKVYSNTSNKNTYVIDFPKSDDYDISINIKKLLEEGKKSEDEIKNELYKISDKETYNSEIENANVVQKPVGLESDYKKTYYSIVEDNQFSYTNIFMATPTNIIQFQIVEDKEKSQVSPYIMADLLSTTYPESEDFNMVAKSFKSFDKYINLYATEKIDMGDFSFNIPQDMKNIQESEALTVYENQVSGKTINQIIISKIKKDKAIDLKNSFAQSQGSQIPPAFISPMGEVKEEMVKEKLFLKSKVRIYTEQFSLEGEKIAFETKDYFVNIILAGPLKNTNKTQLLNENIINSLKFE</sequence>
<proteinExistence type="predicted"/>
<dbReference type="RefSeq" id="WP_156329167.1">
    <property type="nucleotide sequence ID" value="NZ_CACRSW010000026.1"/>
</dbReference>
<reference evidence="2" key="1">
    <citation type="submission" date="2019-11" db="EMBL/GenBank/DDBJ databases">
        <authorList>
            <person name="Feng L."/>
        </authorList>
    </citation>
    <scope>NUCLEOTIDE SEQUENCE</scope>
    <source>
        <strain evidence="2">AvaginalisLFYP127</strain>
    </source>
</reference>
<organism evidence="2">
    <name type="scientific">Anaerococcus vaginalis</name>
    <dbReference type="NCBI Taxonomy" id="33037"/>
    <lineage>
        <taxon>Bacteria</taxon>
        <taxon>Bacillati</taxon>
        <taxon>Bacillota</taxon>
        <taxon>Tissierellia</taxon>
        <taxon>Tissierellales</taxon>
        <taxon>Peptoniphilaceae</taxon>
        <taxon>Anaerococcus</taxon>
    </lineage>
</organism>
<gene>
    <name evidence="2" type="ORF">AVLFYP127_00657</name>
</gene>
<accession>A0A6N2TKQ2</accession>
<evidence type="ECO:0000256" key="1">
    <source>
        <dbReference type="SAM" id="SignalP"/>
    </source>
</evidence>
<name>A0A6N2TKQ2_9FIRM</name>
<feature type="signal peptide" evidence="1">
    <location>
        <begin position="1"/>
        <end position="19"/>
    </location>
</feature>
<feature type="chain" id="PRO_5038349272" description="Lipoprotein" evidence="1">
    <location>
        <begin position="20"/>
        <end position="409"/>
    </location>
</feature>
<dbReference type="AlphaFoldDB" id="A0A6N2TKQ2"/>
<evidence type="ECO:0008006" key="3">
    <source>
        <dbReference type="Google" id="ProtNLM"/>
    </source>
</evidence>
<keyword evidence="1" id="KW-0732">Signal</keyword>
<dbReference type="PROSITE" id="PS51257">
    <property type="entry name" value="PROKAR_LIPOPROTEIN"/>
    <property type="match status" value="1"/>
</dbReference>
<evidence type="ECO:0000313" key="2">
    <source>
        <dbReference type="EMBL" id="VYT05273.1"/>
    </source>
</evidence>